<feature type="compositionally biased region" description="Low complexity" evidence="5">
    <location>
        <begin position="530"/>
        <end position="551"/>
    </location>
</feature>
<reference evidence="7" key="1">
    <citation type="submission" date="2021-02" db="EMBL/GenBank/DDBJ databases">
        <authorList>
            <person name="Nowell W R."/>
        </authorList>
    </citation>
    <scope>NUCLEOTIDE SEQUENCE</scope>
    <source>
        <strain evidence="7">Ploen Becks lab</strain>
    </source>
</reference>
<dbReference type="Pfam" id="PF16016">
    <property type="entry name" value="VASt"/>
    <property type="match status" value="1"/>
</dbReference>
<dbReference type="GO" id="GO:0032366">
    <property type="term" value="P:intracellular sterol transport"/>
    <property type="evidence" value="ECO:0007669"/>
    <property type="project" value="TreeGrafter"/>
</dbReference>
<dbReference type="GO" id="GO:0140268">
    <property type="term" value="C:endoplasmic reticulum-plasma membrane contact site"/>
    <property type="evidence" value="ECO:0007669"/>
    <property type="project" value="TreeGrafter"/>
</dbReference>
<dbReference type="InterPro" id="IPR051482">
    <property type="entry name" value="Cholesterol_transport"/>
</dbReference>
<evidence type="ECO:0000256" key="2">
    <source>
        <dbReference type="ARBA" id="ARBA00022692"/>
    </source>
</evidence>
<feature type="region of interest" description="Disordered" evidence="5">
    <location>
        <begin position="470"/>
        <end position="583"/>
    </location>
</feature>
<feature type="compositionally biased region" description="Low complexity" evidence="5">
    <location>
        <begin position="486"/>
        <end position="499"/>
    </location>
</feature>
<name>A0A813X078_9BILA</name>
<gene>
    <name evidence="7" type="ORF">OXX778_LOCUS9294</name>
</gene>
<dbReference type="OrthoDB" id="2162691at2759"/>
<keyword evidence="4" id="KW-0472">Membrane</keyword>
<dbReference type="PANTHER" id="PTHR23319">
    <property type="entry name" value="GRAM DOMAIN CONTAINING 1B, ISOFORM E"/>
    <property type="match status" value="1"/>
</dbReference>
<dbReference type="InterPro" id="IPR004182">
    <property type="entry name" value="GRAM"/>
</dbReference>
<dbReference type="AlphaFoldDB" id="A0A813X078"/>
<evidence type="ECO:0000259" key="6">
    <source>
        <dbReference type="PROSITE" id="PS51778"/>
    </source>
</evidence>
<feature type="region of interest" description="Disordered" evidence="5">
    <location>
        <begin position="135"/>
        <end position="154"/>
    </location>
</feature>
<accession>A0A813X078</accession>
<evidence type="ECO:0000256" key="4">
    <source>
        <dbReference type="ARBA" id="ARBA00023136"/>
    </source>
</evidence>
<comment type="subcellular location">
    <subcellularLocation>
        <location evidence="1">Membrane</location>
        <topology evidence="1">Single-pass membrane protein</topology>
    </subcellularLocation>
</comment>
<feature type="compositionally biased region" description="Low complexity" evidence="5">
    <location>
        <begin position="506"/>
        <end position="519"/>
    </location>
</feature>
<evidence type="ECO:0000256" key="3">
    <source>
        <dbReference type="ARBA" id="ARBA00022989"/>
    </source>
</evidence>
<dbReference type="PROSITE" id="PS51778">
    <property type="entry name" value="VAST"/>
    <property type="match status" value="1"/>
</dbReference>
<keyword evidence="8" id="KW-1185">Reference proteome</keyword>
<dbReference type="PANTHER" id="PTHR23319:SF4">
    <property type="entry name" value="GRAM DOMAIN CONTAINING 1B, ISOFORM E"/>
    <property type="match status" value="1"/>
</dbReference>
<evidence type="ECO:0000256" key="5">
    <source>
        <dbReference type="SAM" id="MobiDB-lite"/>
    </source>
</evidence>
<feature type="compositionally biased region" description="Low complexity" evidence="5">
    <location>
        <begin position="139"/>
        <end position="154"/>
    </location>
</feature>
<dbReference type="CDD" id="cd13220">
    <property type="entry name" value="PH-GRAM_GRAMDC"/>
    <property type="match status" value="1"/>
</dbReference>
<feature type="domain" description="VASt" evidence="6">
    <location>
        <begin position="589"/>
        <end position="676"/>
    </location>
</feature>
<protein>
    <recommendedName>
        <fullName evidence="6">VASt domain-containing protein</fullName>
    </recommendedName>
</protein>
<dbReference type="InterPro" id="IPR031968">
    <property type="entry name" value="VASt"/>
</dbReference>
<sequence length="676" mass="76066">MENEVKFSLDTSFNSNDSNEEPKVDSAPNESTPNKTIISNHLDTSPENDSVKCTNDTRGDVILDNEINDELNNIDDSEVQSNKKQSLLFSNMIKKHINESESDHRELAMAKNNFKTSTTNDIDILANNNSIHNDSFRGNQSANSSNASTSSENNKNFLASMSNITDDNKFNKSMTESLKKVSSKSRKPWYSVFTNSYKQKNEDFRRLFKLPPEEHLLVDYSCALQREILAHGRLYVSSNHVCFRANIIGWETTVILKLKDIRSLVKDKTAKIIPNAITIILDNEKYFLTSFVSRDKTYTTLVKVWQNALSDGSMTFEEISGILKGCYGEDLGYNSDDAEYEYYSKLKTRPSDQFDLSETIDRSLIHSIHTSPLILTSSNLNQIEEASSYSDDQSNIKMKKEKNGLPQSSSNSSFDPLGNKFSTPTTYQPCHRQSSSYDTSLIDINSSAEVLVPVPNTTGVFIKRPRSMVVEKNSQTTITKSRHMKTSSISSGLNTSSETTPELTNKNDLNSFNNNSNQNEQKKDETQNLSAYSPINNSSSSSKQTELSSSMIGQTSMFSPVTSSPSEQPETNKDPNANNNTKCSCSEHLGKELMNQVFNMSVNQLFESIFGHSEFCKKYWESRKFGDLKVGEWTLVHSLPARRLEYTVDLGGTLGRPKNTEDQVSLNKLKICMKKR</sequence>
<feature type="compositionally biased region" description="Polar residues" evidence="5">
    <location>
        <begin position="552"/>
        <end position="583"/>
    </location>
</feature>
<dbReference type="GO" id="GO:0005886">
    <property type="term" value="C:plasma membrane"/>
    <property type="evidence" value="ECO:0007669"/>
    <property type="project" value="TreeGrafter"/>
</dbReference>
<dbReference type="GO" id="GO:0032934">
    <property type="term" value="F:sterol binding"/>
    <property type="evidence" value="ECO:0007669"/>
    <property type="project" value="TreeGrafter"/>
</dbReference>
<dbReference type="GO" id="GO:0120015">
    <property type="term" value="F:sterol transfer activity"/>
    <property type="evidence" value="ECO:0007669"/>
    <property type="project" value="TreeGrafter"/>
</dbReference>
<organism evidence="7 8">
    <name type="scientific">Brachionus calyciflorus</name>
    <dbReference type="NCBI Taxonomy" id="104777"/>
    <lineage>
        <taxon>Eukaryota</taxon>
        <taxon>Metazoa</taxon>
        <taxon>Spiralia</taxon>
        <taxon>Gnathifera</taxon>
        <taxon>Rotifera</taxon>
        <taxon>Eurotatoria</taxon>
        <taxon>Monogononta</taxon>
        <taxon>Pseudotrocha</taxon>
        <taxon>Ploima</taxon>
        <taxon>Brachionidae</taxon>
        <taxon>Brachionus</taxon>
    </lineage>
</organism>
<evidence type="ECO:0000256" key="1">
    <source>
        <dbReference type="ARBA" id="ARBA00004167"/>
    </source>
</evidence>
<dbReference type="InterPro" id="IPR011993">
    <property type="entry name" value="PH-like_dom_sf"/>
</dbReference>
<feature type="region of interest" description="Disordered" evidence="5">
    <location>
        <begin position="401"/>
        <end position="434"/>
    </location>
</feature>
<dbReference type="Proteomes" id="UP000663879">
    <property type="component" value="Unassembled WGS sequence"/>
</dbReference>
<comment type="caution">
    <text evidence="7">The sequence shown here is derived from an EMBL/GenBank/DDBJ whole genome shotgun (WGS) entry which is preliminary data.</text>
</comment>
<feature type="region of interest" description="Disordered" evidence="5">
    <location>
        <begin position="1"/>
        <end position="53"/>
    </location>
</feature>
<evidence type="ECO:0000313" key="7">
    <source>
        <dbReference type="EMBL" id="CAF0857995.1"/>
    </source>
</evidence>
<dbReference type="SMART" id="SM00568">
    <property type="entry name" value="GRAM"/>
    <property type="match status" value="1"/>
</dbReference>
<keyword evidence="3" id="KW-1133">Transmembrane helix</keyword>
<proteinExistence type="predicted"/>
<dbReference type="EMBL" id="CAJNOC010001360">
    <property type="protein sequence ID" value="CAF0857995.1"/>
    <property type="molecule type" value="Genomic_DNA"/>
</dbReference>
<dbReference type="GO" id="GO:0005789">
    <property type="term" value="C:endoplasmic reticulum membrane"/>
    <property type="evidence" value="ECO:0007669"/>
    <property type="project" value="TreeGrafter"/>
</dbReference>
<evidence type="ECO:0000313" key="8">
    <source>
        <dbReference type="Proteomes" id="UP000663879"/>
    </source>
</evidence>
<feature type="compositionally biased region" description="Polar residues" evidence="5">
    <location>
        <begin position="28"/>
        <end position="53"/>
    </location>
</feature>
<dbReference type="Gene3D" id="2.30.29.30">
    <property type="entry name" value="Pleckstrin-homology domain (PH domain)/Phosphotyrosine-binding domain (PTB)"/>
    <property type="match status" value="1"/>
</dbReference>
<dbReference type="Pfam" id="PF02893">
    <property type="entry name" value="GRAM"/>
    <property type="match status" value="1"/>
</dbReference>
<keyword evidence="2" id="KW-0812">Transmembrane</keyword>
<feature type="compositionally biased region" description="Polar residues" evidence="5">
    <location>
        <begin position="405"/>
        <end position="434"/>
    </location>
</feature>